<dbReference type="EMBL" id="CP037421">
    <property type="protein sequence ID" value="QDT30419.1"/>
    <property type="molecule type" value="Genomic_DNA"/>
</dbReference>
<name>A0A517QFJ9_9PLAN</name>
<dbReference type="Pfam" id="PF13365">
    <property type="entry name" value="Trypsin_2"/>
    <property type="match status" value="1"/>
</dbReference>
<dbReference type="Gene3D" id="2.40.10.10">
    <property type="entry name" value="Trypsin-like serine proteases"/>
    <property type="match status" value="2"/>
</dbReference>
<evidence type="ECO:0008006" key="5">
    <source>
        <dbReference type="Google" id="ProtNLM"/>
    </source>
</evidence>
<protein>
    <recommendedName>
        <fullName evidence="5">Trypsin</fullName>
    </recommendedName>
</protein>
<keyword evidence="4" id="KW-1185">Reference proteome</keyword>
<dbReference type="RefSeq" id="WP_145452347.1">
    <property type="nucleotide sequence ID" value="NZ_CP037421.1"/>
</dbReference>
<evidence type="ECO:0000313" key="3">
    <source>
        <dbReference type="EMBL" id="QDT30419.1"/>
    </source>
</evidence>
<dbReference type="PROSITE" id="PS51257">
    <property type="entry name" value="PROKAR_LIPOPROTEIN"/>
    <property type="match status" value="1"/>
</dbReference>
<dbReference type="InterPro" id="IPR009003">
    <property type="entry name" value="Peptidase_S1_PA"/>
</dbReference>
<reference evidence="3 4" key="1">
    <citation type="submission" date="2019-03" db="EMBL/GenBank/DDBJ databases">
        <title>Deep-cultivation of Planctomycetes and their phenomic and genomic characterization uncovers novel biology.</title>
        <authorList>
            <person name="Wiegand S."/>
            <person name="Jogler M."/>
            <person name="Boedeker C."/>
            <person name="Pinto D."/>
            <person name="Vollmers J."/>
            <person name="Rivas-Marin E."/>
            <person name="Kohn T."/>
            <person name="Peeters S.H."/>
            <person name="Heuer A."/>
            <person name="Rast P."/>
            <person name="Oberbeckmann S."/>
            <person name="Bunk B."/>
            <person name="Jeske O."/>
            <person name="Meyerdierks A."/>
            <person name="Storesund J.E."/>
            <person name="Kallscheuer N."/>
            <person name="Luecker S."/>
            <person name="Lage O.M."/>
            <person name="Pohl T."/>
            <person name="Merkel B.J."/>
            <person name="Hornburger P."/>
            <person name="Mueller R.-W."/>
            <person name="Bruemmer F."/>
            <person name="Labrenz M."/>
            <person name="Spormann A.M."/>
            <person name="Op den Camp H."/>
            <person name="Overmann J."/>
            <person name="Amann R."/>
            <person name="Jetten M.S.M."/>
            <person name="Mascher T."/>
            <person name="Medema M.H."/>
            <person name="Devos D.P."/>
            <person name="Kaster A.-K."/>
            <person name="Ovreas L."/>
            <person name="Rohde M."/>
            <person name="Galperin M.Y."/>
            <person name="Jogler C."/>
        </authorList>
    </citation>
    <scope>NUCLEOTIDE SEQUENCE [LARGE SCALE GENOMIC DNA]</scope>
    <source>
        <strain evidence="3 4">Enr10</strain>
    </source>
</reference>
<evidence type="ECO:0000313" key="4">
    <source>
        <dbReference type="Proteomes" id="UP000315647"/>
    </source>
</evidence>
<gene>
    <name evidence="3" type="ORF">Enr10x_57850</name>
</gene>
<dbReference type="InterPro" id="IPR043504">
    <property type="entry name" value="Peptidase_S1_PA_chymotrypsin"/>
</dbReference>
<proteinExistence type="predicted"/>
<organism evidence="3 4">
    <name type="scientific">Gimesia panareensis</name>
    <dbReference type="NCBI Taxonomy" id="2527978"/>
    <lineage>
        <taxon>Bacteria</taxon>
        <taxon>Pseudomonadati</taxon>
        <taxon>Planctomycetota</taxon>
        <taxon>Planctomycetia</taxon>
        <taxon>Planctomycetales</taxon>
        <taxon>Planctomycetaceae</taxon>
        <taxon>Gimesia</taxon>
    </lineage>
</organism>
<keyword evidence="1" id="KW-0175">Coiled coil</keyword>
<feature type="chain" id="PRO_5022245481" description="Trypsin" evidence="2">
    <location>
        <begin position="20"/>
        <end position="282"/>
    </location>
</feature>
<keyword evidence="2" id="KW-0732">Signal</keyword>
<feature type="coiled-coil region" evidence="1">
    <location>
        <begin position="221"/>
        <end position="248"/>
    </location>
</feature>
<dbReference type="AlphaFoldDB" id="A0A517QFJ9"/>
<evidence type="ECO:0000256" key="1">
    <source>
        <dbReference type="SAM" id="Coils"/>
    </source>
</evidence>
<dbReference type="Proteomes" id="UP000315647">
    <property type="component" value="Chromosome"/>
</dbReference>
<feature type="signal peptide" evidence="2">
    <location>
        <begin position="1"/>
        <end position="19"/>
    </location>
</feature>
<dbReference type="SUPFAM" id="SSF50494">
    <property type="entry name" value="Trypsin-like serine proteases"/>
    <property type="match status" value="1"/>
</dbReference>
<accession>A0A517QFJ9</accession>
<evidence type="ECO:0000256" key="2">
    <source>
        <dbReference type="SAM" id="SignalP"/>
    </source>
</evidence>
<sequence length="282" mass="31107" precursor="true">MVKSLTTLLVILTTSCLQAQALAVRTTETQCTPQGCRQLLGTGACAFIGNIADRSIYITAAHNINQARTIQIGYGGSWWKAQVVFKEYKGTVDYAILETRKISATHCFELSSQQPADGIQAVAYGYSNGVYQLKSLRARILVTPQGRYFSRIVAKGDSGGPILVNGQVVGIIKGHNFSNTLYTESTLIRHKLINLYGRLPCCDCEPSAIVKTNPVPPQQPENENRQQIAAIETEISRLQKEIERLKQTQIPVQLIGADGTVKQEQKYLLGQPIKLRFKAVNK</sequence>